<dbReference type="InterPro" id="IPR050179">
    <property type="entry name" value="Trans_hexapeptide_repeat"/>
</dbReference>
<dbReference type="CDD" id="cd04647">
    <property type="entry name" value="LbH_MAT_like"/>
    <property type="match status" value="1"/>
</dbReference>
<accession>A0A286GYZ6</accession>
<dbReference type="InterPro" id="IPR018357">
    <property type="entry name" value="Hexapep_transf_CS"/>
</dbReference>
<dbReference type="Gene3D" id="2.160.10.10">
    <property type="entry name" value="Hexapeptide repeat proteins"/>
    <property type="match status" value="1"/>
</dbReference>
<name>A0A286GYZ6_9PROT</name>
<evidence type="ECO:0000256" key="1">
    <source>
        <dbReference type="ARBA" id="ARBA00007274"/>
    </source>
</evidence>
<feature type="region of interest" description="Disordered" evidence="5">
    <location>
        <begin position="1"/>
        <end position="35"/>
    </location>
</feature>
<evidence type="ECO:0000313" key="6">
    <source>
        <dbReference type="EMBL" id="SOE00743.1"/>
    </source>
</evidence>
<keyword evidence="7" id="KW-1185">Reference proteome</keyword>
<protein>
    <submittedName>
        <fullName evidence="6">Acetyltransferase (Isoleucine patch superfamily)</fullName>
    </submittedName>
</protein>
<evidence type="ECO:0000256" key="5">
    <source>
        <dbReference type="SAM" id="MobiDB-lite"/>
    </source>
</evidence>
<dbReference type="RefSeq" id="WP_217992107.1">
    <property type="nucleotide sequence ID" value="NZ_OCNJ01000014.1"/>
</dbReference>
<dbReference type="InterPro" id="IPR001451">
    <property type="entry name" value="Hexapep"/>
</dbReference>
<organism evidence="6 7">
    <name type="scientific">Caenispirillum bisanense</name>
    <dbReference type="NCBI Taxonomy" id="414052"/>
    <lineage>
        <taxon>Bacteria</taxon>
        <taxon>Pseudomonadati</taxon>
        <taxon>Pseudomonadota</taxon>
        <taxon>Alphaproteobacteria</taxon>
        <taxon>Rhodospirillales</taxon>
        <taxon>Novispirillaceae</taxon>
        <taxon>Caenispirillum</taxon>
    </lineage>
</organism>
<sequence>MSTTTTSPAAAPLAEAPERKAAGGARARRHRPHRKGPLRRLVMHLRNGIVWSRCWVYRRILRMDLHPSVRFSLKTRLDFTNPRGVHIGADTYLAFGAVVLSHDMSRLIHCDTRIGRNCFVGANAIVMPGVTIGDQVIVGSGAVVTADVPSHSIVAGNPAKVVKSGIRTRAFGILLDEYEQAVAAAAAERGAA</sequence>
<dbReference type="PANTHER" id="PTHR43300">
    <property type="entry name" value="ACETYLTRANSFERASE"/>
    <property type="match status" value="1"/>
</dbReference>
<proteinExistence type="inferred from homology"/>
<evidence type="ECO:0000256" key="2">
    <source>
        <dbReference type="ARBA" id="ARBA00022679"/>
    </source>
</evidence>
<keyword evidence="3" id="KW-0677">Repeat</keyword>
<dbReference type="EMBL" id="OCNJ01000014">
    <property type="protein sequence ID" value="SOE00743.1"/>
    <property type="molecule type" value="Genomic_DNA"/>
</dbReference>
<dbReference type="PROSITE" id="PS00101">
    <property type="entry name" value="HEXAPEP_TRANSFERASES"/>
    <property type="match status" value="1"/>
</dbReference>
<dbReference type="SUPFAM" id="SSF51161">
    <property type="entry name" value="Trimeric LpxA-like enzymes"/>
    <property type="match status" value="1"/>
</dbReference>
<dbReference type="Pfam" id="PF00132">
    <property type="entry name" value="Hexapep"/>
    <property type="match status" value="1"/>
</dbReference>
<dbReference type="Proteomes" id="UP000219621">
    <property type="component" value="Unassembled WGS sequence"/>
</dbReference>
<reference evidence="7" key="1">
    <citation type="submission" date="2017-09" db="EMBL/GenBank/DDBJ databases">
        <authorList>
            <person name="Varghese N."/>
            <person name="Submissions S."/>
        </authorList>
    </citation>
    <scope>NUCLEOTIDE SEQUENCE [LARGE SCALE GENOMIC DNA]</scope>
    <source>
        <strain evidence="7">USBA 140</strain>
    </source>
</reference>
<dbReference type="PANTHER" id="PTHR43300:SF7">
    <property type="entry name" value="UDP-N-ACETYLBACILLOSAMINE N-ACETYLTRANSFERASE"/>
    <property type="match status" value="1"/>
</dbReference>
<dbReference type="InterPro" id="IPR011004">
    <property type="entry name" value="Trimer_LpxA-like_sf"/>
</dbReference>
<evidence type="ECO:0000256" key="4">
    <source>
        <dbReference type="ARBA" id="ARBA00023315"/>
    </source>
</evidence>
<dbReference type="AlphaFoldDB" id="A0A286GYZ6"/>
<feature type="compositionally biased region" description="Basic residues" evidence="5">
    <location>
        <begin position="26"/>
        <end position="35"/>
    </location>
</feature>
<evidence type="ECO:0000256" key="3">
    <source>
        <dbReference type="ARBA" id="ARBA00022737"/>
    </source>
</evidence>
<comment type="similarity">
    <text evidence="1">Belongs to the transferase hexapeptide repeat family.</text>
</comment>
<keyword evidence="2 6" id="KW-0808">Transferase</keyword>
<evidence type="ECO:0000313" key="7">
    <source>
        <dbReference type="Proteomes" id="UP000219621"/>
    </source>
</evidence>
<gene>
    <name evidence="6" type="ORF">SAMN05421508_11415</name>
</gene>
<keyword evidence="4" id="KW-0012">Acyltransferase</keyword>
<dbReference type="GO" id="GO:0016746">
    <property type="term" value="F:acyltransferase activity"/>
    <property type="evidence" value="ECO:0007669"/>
    <property type="project" value="UniProtKB-KW"/>
</dbReference>